<evidence type="ECO:0000313" key="4">
    <source>
        <dbReference type="Proteomes" id="UP000580250"/>
    </source>
</evidence>
<evidence type="ECO:0000256" key="1">
    <source>
        <dbReference type="ARBA" id="ARBA00006803"/>
    </source>
</evidence>
<organism evidence="3 4">
    <name type="scientific">Meloidogyne enterolobii</name>
    <name type="common">Root-knot nematode worm</name>
    <name type="synonym">Meloidogyne mayaguensis</name>
    <dbReference type="NCBI Taxonomy" id="390850"/>
    <lineage>
        <taxon>Eukaryota</taxon>
        <taxon>Metazoa</taxon>
        <taxon>Ecdysozoa</taxon>
        <taxon>Nematoda</taxon>
        <taxon>Chromadorea</taxon>
        <taxon>Rhabditida</taxon>
        <taxon>Tylenchina</taxon>
        <taxon>Tylenchomorpha</taxon>
        <taxon>Tylenchoidea</taxon>
        <taxon>Meloidogynidae</taxon>
        <taxon>Meloidogyninae</taxon>
        <taxon>Meloidogyne</taxon>
    </lineage>
</organism>
<dbReference type="PANTHER" id="PTHR47521">
    <property type="entry name" value="SERPENTINE RECEPTOR, CLASS E (EPSILON)-RELATED"/>
    <property type="match status" value="1"/>
</dbReference>
<accession>A0A6V7UH06</accession>
<feature type="transmembrane region" description="Helical" evidence="2">
    <location>
        <begin position="262"/>
        <end position="285"/>
    </location>
</feature>
<dbReference type="AlphaFoldDB" id="A0A6V7UH06"/>
<dbReference type="Pfam" id="PF03125">
    <property type="entry name" value="Sre"/>
    <property type="match status" value="1"/>
</dbReference>
<dbReference type="GO" id="GO:0007606">
    <property type="term" value="P:sensory perception of chemical stimulus"/>
    <property type="evidence" value="ECO:0007669"/>
    <property type="project" value="InterPro"/>
</dbReference>
<name>A0A6V7UH06_MELEN</name>
<dbReference type="InterPro" id="IPR052860">
    <property type="entry name" value="NRL-GPCR1"/>
</dbReference>
<reference evidence="3 4" key="1">
    <citation type="submission" date="2020-08" db="EMBL/GenBank/DDBJ databases">
        <authorList>
            <person name="Koutsovoulos G."/>
            <person name="Danchin GJ E."/>
        </authorList>
    </citation>
    <scope>NUCLEOTIDE SEQUENCE [LARGE SCALE GENOMIC DNA]</scope>
</reference>
<feature type="transmembrane region" description="Helical" evidence="2">
    <location>
        <begin position="96"/>
        <end position="116"/>
    </location>
</feature>
<feature type="transmembrane region" description="Helical" evidence="2">
    <location>
        <begin position="162"/>
        <end position="183"/>
    </location>
</feature>
<dbReference type="EMBL" id="CAJEWN010000068">
    <property type="protein sequence ID" value="CAD2157894.1"/>
    <property type="molecule type" value="Genomic_DNA"/>
</dbReference>
<proteinExistence type="inferred from homology"/>
<keyword evidence="2" id="KW-0472">Membrane</keyword>
<protein>
    <submittedName>
        <fullName evidence="3">Uncharacterized protein</fullName>
    </submittedName>
</protein>
<feature type="transmembrane region" description="Helical" evidence="2">
    <location>
        <begin position="137"/>
        <end position="156"/>
    </location>
</feature>
<dbReference type="OrthoDB" id="5794765at2759"/>
<comment type="caution">
    <text evidence="3">The sequence shown here is derived from an EMBL/GenBank/DDBJ whole genome shotgun (WGS) entry which is preliminary data.</text>
</comment>
<evidence type="ECO:0000256" key="2">
    <source>
        <dbReference type="SAM" id="Phobius"/>
    </source>
</evidence>
<keyword evidence="2" id="KW-0812">Transmembrane</keyword>
<dbReference type="Proteomes" id="UP000580250">
    <property type="component" value="Unassembled WGS sequence"/>
</dbReference>
<feature type="transmembrane region" description="Helical" evidence="2">
    <location>
        <begin position="220"/>
        <end position="242"/>
    </location>
</feature>
<feature type="transmembrane region" description="Helical" evidence="2">
    <location>
        <begin position="20"/>
        <end position="47"/>
    </location>
</feature>
<gene>
    <name evidence="3" type="ORF">MENT_LOCUS12874</name>
</gene>
<evidence type="ECO:0000313" key="3">
    <source>
        <dbReference type="EMBL" id="CAD2157894.1"/>
    </source>
</evidence>
<feature type="transmembrane region" description="Helical" evidence="2">
    <location>
        <begin position="59"/>
        <end position="84"/>
    </location>
</feature>
<dbReference type="InterPro" id="IPR004151">
    <property type="entry name" value="7TM_GPCR_serpentine_rcpt_Sre"/>
</dbReference>
<sequence length="370" mass="42940">MPFFANLTNGLVLNINQHYSLLFLVIAELFCHFLLNFPFAGVNILLIIKTSILHPNLKFILLTQSFCIFARSITRSIMLLTMLFNDDLTWSPTHELIFIFSYFAYFRNVIAHILVIERLNATLSFRKYERSRGPCFTFGWLFFVNLLTFGTVYGTSTTSSTTFINLCFWAIMFVLAVIELIAIRSLRKYNDKIYTRRSFINATLSERYQLAENIRTTKQLIPILAIHFFNIALGTFVNWTIYYQAFGPITTGMFAYQLFNQIYMLIIAFTSFLIELTMILCHPYLKRNFVGLAIKIRSFFKCLLIFKLRRHQVAPTSITNNVFDSNIKKRAVSLTSVQGLELLPCGGVNQTEEYFTQLALAWARRRSITN</sequence>
<comment type="similarity">
    <text evidence="1">Belongs to the nematode receptor-like protein sre family.</text>
</comment>
<dbReference type="GO" id="GO:0016020">
    <property type="term" value="C:membrane"/>
    <property type="evidence" value="ECO:0007669"/>
    <property type="project" value="InterPro"/>
</dbReference>
<keyword evidence="2" id="KW-1133">Transmembrane helix</keyword>